<dbReference type="Pfam" id="PF00642">
    <property type="entry name" value="zf-CCCH"/>
    <property type="match status" value="1"/>
</dbReference>
<dbReference type="PANTHER" id="PTHR11224">
    <property type="entry name" value="MAKORIN-RELATED"/>
    <property type="match status" value="1"/>
</dbReference>
<evidence type="ECO:0000313" key="12">
    <source>
        <dbReference type="EMBL" id="CAF3757332.1"/>
    </source>
</evidence>
<accession>A0A818Z0J5</accession>
<dbReference type="PROSITE" id="PS00518">
    <property type="entry name" value="ZF_RING_1"/>
    <property type="match status" value="1"/>
</dbReference>
<proteinExistence type="predicted"/>
<dbReference type="SUPFAM" id="SSF57850">
    <property type="entry name" value="RING/U-box"/>
    <property type="match status" value="1"/>
</dbReference>
<dbReference type="Pfam" id="PF13639">
    <property type="entry name" value="zf-RING_2"/>
    <property type="match status" value="1"/>
</dbReference>
<feature type="domain" description="C3H1-type" evidence="10">
    <location>
        <begin position="125"/>
        <end position="153"/>
    </location>
</feature>
<reference evidence="12" key="1">
    <citation type="submission" date="2021-02" db="EMBL/GenBank/DDBJ databases">
        <authorList>
            <person name="Nowell W R."/>
        </authorList>
    </citation>
    <scope>NUCLEOTIDE SEQUENCE</scope>
</reference>
<organism evidence="12 13">
    <name type="scientific">Rotaria magnacalcarata</name>
    <dbReference type="NCBI Taxonomy" id="392030"/>
    <lineage>
        <taxon>Eukaryota</taxon>
        <taxon>Metazoa</taxon>
        <taxon>Spiralia</taxon>
        <taxon>Gnathifera</taxon>
        <taxon>Rotifera</taxon>
        <taxon>Eurotatoria</taxon>
        <taxon>Bdelloidea</taxon>
        <taxon>Philodinida</taxon>
        <taxon>Philodinidae</taxon>
        <taxon>Rotaria</taxon>
    </lineage>
</organism>
<dbReference type="InterPro" id="IPR000571">
    <property type="entry name" value="Znf_CCCH"/>
</dbReference>
<dbReference type="SMART" id="SM00184">
    <property type="entry name" value="RING"/>
    <property type="match status" value="1"/>
</dbReference>
<comment type="catalytic activity">
    <reaction evidence="1">
        <text>S-ubiquitinyl-[E2 ubiquitin-conjugating enzyme]-L-cysteine + [acceptor protein]-L-lysine = [E2 ubiquitin-conjugating enzyme]-L-cysteine + N(6)-ubiquitinyl-[acceptor protein]-L-lysine.</text>
        <dbReference type="EC" id="2.3.2.27"/>
    </reaction>
</comment>
<dbReference type="EMBL" id="CAJNRF010004640">
    <property type="protein sequence ID" value="CAF2062596.1"/>
    <property type="molecule type" value="Genomic_DNA"/>
</dbReference>
<evidence type="ECO:0000256" key="5">
    <source>
        <dbReference type="ARBA" id="ARBA00022771"/>
    </source>
</evidence>
<keyword evidence="4 7" id="KW-0479">Metal-binding</keyword>
<dbReference type="InterPro" id="IPR013083">
    <property type="entry name" value="Znf_RING/FYVE/PHD"/>
</dbReference>
<dbReference type="InterPro" id="IPR036855">
    <property type="entry name" value="Znf_CCCH_sf"/>
</dbReference>
<dbReference type="GO" id="GO:0000209">
    <property type="term" value="P:protein polyubiquitination"/>
    <property type="evidence" value="ECO:0007669"/>
    <property type="project" value="InterPro"/>
</dbReference>
<dbReference type="SUPFAM" id="SSF90229">
    <property type="entry name" value="CCCH zinc finger"/>
    <property type="match status" value="1"/>
</dbReference>
<evidence type="ECO:0000256" key="2">
    <source>
        <dbReference type="ARBA" id="ARBA00012483"/>
    </source>
</evidence>
<protein>
    <recommendedName>
        <fullName evidence="2">RING-type E3 ubiquitin transferase</fullName>
        <ecNumber evidence="2">2.3.2.27</ecNumber>
    </recommendedName>
</protein>
<evidence type="ECO:0000256" key="8">
    <source>
        <dbReference type="SAM" id="MobiDB-lite"/>
    </source>
</evidence>
<dbReference type="GO" id="GO:0008270">
    <property type="term" value="F:zinc ion binding"/>
    <property type="evidence" value="ECO:0007669"/>
    <property type="project" value="UniProtKB-KW"/>
</dbReference>
<evidence type="ECO:0000259" key="10">
    <source>
        <dbReference type="PROSITE" id="PS50103"/>
    </source>
</evidence>
<dbReference type="AlphaFoldDB" id="A0A818Z0J5"/>
<dbReference type="GO" id="GO:0061630">
    <property type="term" value="F:ubiquitin protein ligase activity"/>
    <property type="evidence" value="ECO:0007669"/>
    <property type="project" value="UniProtKB-EC"/>
</dbReference>
<name>A0A818Z0J5_9BILA</name>
<evidence type="ECO:0000256" key="4">
    <source>
        <dbReference type="ARBA" id="ARBA00022723"/>
    </source>
</evidence>
<evidence type="ECO:0000256" key="1">
    <source>
        <dbReference type="ARBA" id="ARBA00000900"/>
    </source>
</evidence>
<keyword evidence="3" id="KW-0808">Transferase</keyword>
<evidence type="ECO:0000313" key="11">
    <source>
        <dbReference type="EMBL" id="CAF2062596.1"/>
    </source>
</evidence>
<dbReference type="InterPro" id="IPR017907">
    <property type="entry name" value="Znf_RING_CS"/>
</dbReference>
<feature type="zinc finger region" description="C3H1-type" evidence="7">
    <location>
        <begin position="125"/>
        <end position="153"/>
    </location>
</feature>
<dbReference type="Proteomes" id="UP000663866">
    <property type="component" value="Unassembled WGS sequence"/>
</dbReference>
<gene>
    <name evidence="12" type="ORF">OVN521_LOCUS1482</name>
    <name evidence="11" type="ORF">WKI299_LOCUS12421</name>
</gene>
<comment type="caution">
    <text evidence="12">The sequence shown here is derived from an EMBL/GenBank/DDBJ whole genome shotgun (WGS) entry which is preliminary data.</text>
</comment>
<dbReference type="EMBL" id="CAJOBG010000103">
    <property type="protein sequence ID" value="CAF3757332.1"/>
    <property type="molecule type" value="Genomic_DNA"/>
</dbReference>
<evidence type="ECO:0000313" key="13">
    <source>
        <dbReference type="Proteomes" id="UP000663866"/>
    </source>
</evidence>
<evidence type="ECO:0000256" key="7">
    <source>
        <dbReference type="PROSITE-ProRule" id="PRU00723"/>
    </source>
</evidence>
<dbReference type="Proteomes" id="UP000663856">
    <property type="component" value="Unassembled WGS sequence"/>
</dbReference>
<keyword evidence="13" id="KW-1185">Reference proteome</keyword>
<dbReference type="PROSITE" id="PS50103">
    <property type="entry name" value="ZF_C3H1"/>
    <property type="match status" value="1"/>
</dbReference>
<dbReference type="Gene3D" id="4.10.1000.10">
    <property type="entry name" value="Zinc finger, CCCH-type"/>
    <property type="match status" value="1"/>
</dbReference>
<dbReference type="PANTHER" id="PTHR11224:SF10">
    <property type="entry name" value="IP09428P-RELATED"/>
    <property type="match status" value="1"/>
</dbReference>
<evidence type="ECO:0000256" key="6">
    <source>
        <dbReference type="ARBA" id="ARBA00022833"/>
    </source>
</evidence>
<keyword evidence="6 7" id="KW-0862">Zinc</keyword>
<keyword evidence="5 7" id="KW-0863">Zinc-finger</keyword>
<feature type="region of interest" description="Disordered" evidence="8">
    <location>
        <begin position="179"/>
        <end position="205"/>
    </location>
</feature>
<dbReference type="InterPro" id="IPR001841">
    <property type="entry name" value="Znf_RING"/>
</dbReference>
<dbReference type="Gene3D" id="3.30.40.10">
    <property type="entry name" value="Zinc/RING finger domain, C3HC4 (zinc finger)"/>
    <property type="match status" value="1"/>
</dbReference>
<sequence>MSNNQNQNSGLSVSNENELITEIKDSTMATIVEQIDIQPVRSMTCYICFENIVTTYKPFGIQNNCDHIFCFDCLSTWRRTNTMIDKDTARRCPLCRTRSTFVARSWRCFNNRDDKQSLIDSHKSYLKTIPCRTLSRYGYCRFGRRCYYNHQIHQAWSSSPIDTSISFSEHRLDSSNVLPLNTNNNDEQQEPPRRFTYNSHRYRPY</sequence>
<dbReference type="EC" id="2.3.2.27" evidence="2"/>
<dbReference type="InterPro" id="IPR045072">
    <property type="entry name" value="MKRN-like"/>
</dbReference>
<feature type="domain" description="RING-type" evidence="9">
    <location>
        <begin position="45"/>
        <end position="96"/>
    </location>
</feature>
<evidence type="ECO:0000259" key="9">
    <source>
        <dbReference type="PROSITE" id="PS50089"/>
    </source>
</evidence>
<evidence type="ECO:0000256" key="3">
    <source>
        <dbReference type="ARBA" id="ARBA00022679"/>
    </source>
</evidence>
<dbReference type="PROSITE" id="PS50089">
    <property type="entry name" value="ZF_RING_2"/>
    <property type="match status" value="1"/>
</dbReference>